<dbReference type="OrthoDB" id="9765597at2"/>
<evidence type="ECO:0000313" key="5">
    <source>
        <dbReference type="Proteomes" id="UP000254920"/>
    </source>
</evidence>
<keyword evidence="5" id="KW-1185">Reference proteome</keyword>
<evidence type="ECO:0000313" key="4">
    <source>
        <dbReference type="EMBL" id="SUX10692.1"/>
    </source>
</evidence>
<gene>
    <name evidence="4" type="primary">mcp4_2</name>
    <name evidence="4" type="ORF">NCTC12475_00899</name>
</gene>
<dbReference type="GO" id="GO:0016020">
    <property type="term" value="C:membrane"/>
    <property type="evidence" value="ECO:0007669"/>
    <property type="project" value="InterPro"/>
</dbReference>
<dbReference type="Gene3D" id="1.10.287.950">
    <property type="entry name" value="Methyl-accepting chemotaxis protein"/>
    <property type="match status" value="1"/>
</dbReference>
<dbReference type="STRING" id="32024.GCA_000788295_01850"/>
<keyword evidence="1 2" id="KW-0807">Transducer</keyword>
<dbReference type="PROSITE" id="PS50111">
    <property type="entry name" value="CHEMOTAXIS_TRANSDUC_2"/>
    <property type="match status" value="1"/>
</dbReference>
<dbReference type="PANTHER" id="PTHR32089">
    <property type="entry name" value="METHYL-ACCEPTING CHEMOTAXIS PROTEIN MCPB"/>
    <property type="match status" value="1"/>
</dbReference>
<protein>
    <submittedName>
        <fullName evidence="4">Putative DNA-binding response regulator</fullName>
    </submittedName>
</protein>
<reference evidence="4 5" key="1">
    <citation type="submission" date="2018-06" db="EMBL/GenBank/DDBJ databases">
        <authorList>
            <consortium name="Pathogen Informatics"/>
            <person name="Doyle S."/>
        </authorList>
    </citation>
    <scope>NUCLEOTIDE SEQUENCE [LARGE SCALE GENOMIC DNA]</scope>
    <source>
        <strain evidence="4 5">NCTC12475</strain>
    </source>
</reference>
<dbReference type="SUPFAM" id="SSF58104">
    <property type="entry name" value="Methyl-accepting chemotaxis protein (MCP) signaling domain"/>
    <property type="match status" value="1"/>
</dbReference>
<dbReference type="PANTHER" id="PTHR32089:SF112">
    <property type="entry name" value="LYSOZYME-LIKE PROTEIN-RELATED"/>
    <property type="match status" value="1"/>
</dbReference>
<name>A0A381DJ17_9BACT</name>
<evidence type="ECO:0000256" key="2">
    <source>
        <dbReference type="PROSITE-ProRule" id="PRU00284"/>
    </source>
</evidence>
<dbReference type="SMART" id="SM00283">
    <property type="entry name" value="MA"/>
    <property type="match status" value="1"/>
</dbReference>
<dbReference type="AlphaFoldDB" id="A0A381DJ17"/>
<dbReference type="GO" id="GO:0007165">
    <property type="term" value="P:signal transduction"/>
    <property type="evidence" value="ECO:0007669"/>
    <property type="project" value="UniProtKB-KW"/>
</dbReference>
<accession>A0A381DJ17</accession>
<proteinExistence type="predicted"/>
<feature type="domain" description="Methyl-accepting transducer" evidence="3">
    <location>
        <begin position="128"/>
        <end position="327"/>
    </location>
</feature>
<evidence type="ECO:0000256" key="1">
    <source>
        <dbReference type="ARBA" id="ARBA00023224"/>
    </source>
</evidence>
<dbReference type="GO" id="GO:0003677">
    <property type="term" value="F:DNA binding"/>
    <property type="evidence" value="ECO:0007669"/>
    <property type="project" value="UniProtKB-KW"/>
</dbReference>
<dbReference type="EMBL" id="UFVD01000001">
    <property type="protein sequence ID" value="SUX10692.1"/>
    <property type="molecule type" value="Genomic_DNA"/>
</dbReference>
<dbReference type="InterPro" id="IPR004089">
    <property type="entry name" value="MCPsignal_dom"/>
</dbReference>
<sequence length="421" mass="46953">MFFKKIPYYGEILNVIESARNGILEPRITGIDQKEPMAKIANGINDVLDQMEALQREMSTCVDHANKGITYRNIFQDGFRGLFKKNAIFMKDGIDGITAGIKGKTRGILSEKFEQLGNGNKGIDDIQKDLNLSIKELSDMANIADDTANNANKTMVDLDSLNKNVISLTDLINNSTQEIRALATKTNEISTIIELIQDIAEQTNLLSLNAAIEAARAGEAGRGFAVVADEVRKLAENTQNAIVEIGSSIKELQEKTNGLNENASKIDKIAQNANESVGKFKDTMDKFNVDANKTSKNSRYVEDKILSIIAKISHIIYKVKAYSSVVNESDKLDELQSISNSIKAWYFQDCKDKFGNTETYVKLQTPIENFISLIDQNLNDAKNGYSDKNINMFVDKFEKVEALNSEIFKLYNQMVEEKTHG</sequence>
<dbReference type="GeneID" id="93091327"/>
<organism evidence="4 5">
    <name type="scientific">Campylobacter sputorum subsp. sputorum</name>
    <dbReference type="NCBI Taxonomy" id="32024"/>
    <lineage>
        <taxon>Bacteria</taxon>
        <taxon>Pseudomonadati</taxon>
        <taxon>Campylobacterota</taxon>
        <taxon>Epsilonproteobacteria</taxon>
        <taxon>Campylobacterales</taxon>
        <taxon>Campylobacteraceae</taxon>
        <taxon>Campylobacter</taxon>
    </lineage>
</organism>
<dbReference type="Pfam" id="PF00015">
    <property type="entry name" value="MCPsignal"/>
    <property type="match status" value="1"/>
</dbReference>
<dbReference type="Proteomes" id="UP000254920">
    <property type="component" value="Unassembled WGS sequence"/>
</dbReference>
<dbReference type="RefSeq" id="WP_089183075.1">
    <property type="nucleotide sequence ID" value="NZ_CP043427.1"/>
</dbReference>
<evidence type="ECO:0000259" key="3">
    <source>
        <dbReference type="PROSITE" id="PS50111"/>
    </source>
</evidence>
<keyword evidence="4" id="KW-0238">DNA-binding</keyword>